<comment type="caution">
    <text evidence="1">The sequence shown here is derived from an EMBL/GenBank/DDBJ whole genome shotgun (WGS) entry which is preliminary data.</text>
</comment>
<sequence>MFSSYDSPAIGVQYGERFVLGRPQTSDMPLSFGDARTPMMGRWASSRLAILYALAIGAVT</sequence>
<evidence type="ECO:0000313" key="1">
    <source>
        <dbReference type="EMBL" id="TVZ74097.1"/>
    </source>
</evidence>
<reference evidence="1 2" key="1">
    <citation type="submission" date="2019-06" db="EMBL/GenBank/DDBJ databases">
        <title>Pac Bio to generate improved reference genome sequences for organisms with transposon mutant libraries (support for FEBA project).</title>
        <authorList>
            <person name="Blow M."/>
        </authorList>
    </citation>
    <scope>NUCLEOTIDE SEQUENCE [LARGE SCALE GENOMIC DNA]</scope>
    <source>
        <strain evidence="1 2">USDA 1844</strain>
    </source>
</reference>
<dbReference type="EMBL" id="VISO01000002">
    <property type="protein sequence ID" value="TVZ74097.1"/>
    <property type="molecule type" value="Genomic_DNA"/>
</dbReference>
<organism evidence="1 2">
    <name type="scientific">Rhizobium mongolense USDA 1844</name>
    <dbReference type="NCBI Taxonomy" id="1079460"/>
    <lineage>
        <taxon>Bacteria</taxon>
        <taxon>Pseudomonadati</taxon>
        <taxon>Pseudomonadota</taxon>
        <taxon>Alphaproteobacteria</taxon>
        <taxon>Hyphomicrobiales</taxon>
        <taxon>Rhizobiaceae</taxon>
        <taxon>Rhizobium/Agrobacterium group</taxon>
        <taxon>Rhizobium</taxon>
    </lineage>
</organism>
<dbReference type="Proteomes" id="UP000319824">
    <property type="component" value="Unassembled WGS sequence"/>
</dbReference>
<accession>A0A559THK9</accession>
<protein>
    <submittedName>
        <fullName evidence="1">Uncharacterized protein</fullName>
    </submittedName>
</protein>
<dbReference type="AlphaFoldDB" id="A0A559THK9"/>
<name>A0A559THK9_9HYPH</name>
<gene>
    <name evidence="1" type="ORF">BCL32_2408</name>
</gene>
<evidence type="ECO:0000313" key="2">
    <source>
        <dbReference type="Proteomes" id="UP000319824"/>
    </source>
</evidence>
<proteinExistence type="predicted"/>